<reference evidence="3 4" key="1">
    <citation type="journal article" date="2018" name="Front. Plant Sci.">
        <title>Red Clover (Trifolium pratense) and Zigzag Clover (T. medium) - A Picture of Genomic Similarities and Differences.</title>
        <authorList>
            <person name="Dluhosova J."/>
            <person name="Istvanek J."/>
            <person name="Nedelnik J."/>
            <person name="Repkova J."/>
        </authorList>
    </citation>
    <scope>NUCLEOTIDE SEQUENCE [LARGE SCALE GENOMIC DNA]</scope>
    <source>
        <strain evidence="4">cv. 10/8</strain>
        <tissue evidence="3">Leaf</tissue>
    </source>
</reference>
<protein>
    <recommendedName>
        <fullName evidence="2">Putative plant transposon protein domain-containing protein</fullName>
    </recommendedName>
</protein>
<organism evidence="3 4">
    <name type="scientific">Trifolium medium</name>
    <dbReference type="NCBI Taxonomy" id="97028"/>
    <lineage>
        <taxon>Eukaryota</taxon>
        <taxon>Viridiplantae</taxon>
        <taxon>Streptophyta</taxon>
        <taxon>Embryophyta</taxon>
        <taxon>Tracheophyta</taxon>
        <taxon>Spermatophyta</taxon>
        <taxon>Magnoliopsida</taxon>
        <taxon>eudicotyledons</taxon>
        <taxon>Gunneridae</taxon>
        <taxon>Pentapetalae</taxon>
        <taxon>rosids</taxon>
        <taxon>fabids</taxon>
        <taxon>Fabales</taxon>
        <taxon>Fabaceae</taxon>
        <taxon>Papilionoideae</taxon>
        <taxon>50 kb inversion clade</taxon>
        <taxon>NPAAA clade</taxon>
        <taxon>Hologalegina</taxon>
        <taxon>IRL clade</taxon>
        <taxon>Trifolieae</taxon>
        <taxon>Trifolium</taxon>
    </lineage>
</organism>
<dbReference type="Proteomes" id="UP000265520">
    <property type="component" value="Unassembled WGS sequence"/>
</dbReference>
<feature type="region of interest" description="Disordered" evidence="1">
    <location>
        <begin position="1"/>
        <end position="20"/>
    </location>
</feature>
<name>A0A392PVK8_9FABA</name>
<accession>A0A392PVK8</accession>
<dbReference type="AlphaFoldDB" id="A0A392PVK8"/>
<feature type="domain" description="Putative plant transposon protein" evidence="2">
    <location>
        <begin position="44"/>
        <end position="179"/>
    </location>
</feature>
<feature type="non-terminal residue" evidence="3">
    <location>
        <position position="190"/>
    </location>
</feature>
<dbReference type="InterPro" id="IPR046796">
    <property type="entry name" value="Transposase_32_dom"/>
</dbReference>
<evidence type="ECO:0000313" key="3">
    <source>
        <dbReference type="EMBL" id="MCI14975.1"/>
    </source>
</evidence>
<evidence type="ECO:0000259" key="2">
    <source>
        <dbReference type="Pfam" id="PF20167"/>
    </source>
</evidence>
<evidence type="ECO:0000313" key="4">
    <source>
        <dbReference type="Proteomes" id="UP000265520"/>
    </source>
</evidence>
<sequence length="190" mass="21791">KTDASSSRAPQPFDDSRFLGPDQYERYRNLEKRKILAEKKFEINPEGVYRRGREIRFDRDAINAYLETPFQFQGGEQLCAFQKHLARGNWDIPLMTTTLLRENGIFELSATGNHLRVLRDEMKTFTQLLLLLVLHNIQPRSHTSDATTNIMGVIFYIHQGLEVDLAGIIASEMKNIVESGIRPGKLKPNC</sequence>
<dbReference type="EMBL" id="LXQA010094536">
    <property type="protein sequence ID" value="MCI14975.1"/>
    <property type="molecule type" value="Genomic_DNA"/>
</dbReference>
<feature type="non-terminal residue" evidence="3">
    <location>
        <position position="1"/>
    </location>
</feature>
<proteinExistence type="predicted"/>
<evidence type="ECO:0000256" key="1">
    <source>
        <dbReference type="SAM" id="MobiDB-lite"/>
    </source>
</evidence>
<comment type="caution">
    <text evidence="3">The sequence shown here is derived from an EMBL/GenBank/DDBJ whole genome shotgun (WGS) entry which is preliminary data.</text>
</comment>
<keyword evidence="4" id="KW-1185">Reference proteome</keyword>
<dbReference type="Pfam" id="PF20167">
    <property type="entry name" value="Transposase_32"/>
    <property type="match status" value="1"/>
</dbReference>